<gene>
    <name evidence="1" type="ORF">K3G42_031085</name>
</gene>
<evidence type="ECO:0000313" key="2">
    <source>
        <dbReference type="Proteomes" id="UP000827872"/>
    </source>
</evidence>
<proteinExistence type="predicted"/>
<dbReference type="Proteomes" id="UP000827872">
    <property type="component" value="Linkage Group LG03"/>
</dbReference>
<protein>
    <submittedName>
        <fullName evidence="1">Uncharacterized protein</fullName>
    </submittedName>
</protein>
<comment type="caution">
    <text evidence="1">The sequence shown here is derived from an EMBL/GenBank/DDBJ whole genome shotgun (WGS) entry which is preliminary data.</text>
</comment>
<reference evidence="1" key="1">
    <citation type="submission" date="2021-08" db="EMBL/GenBank/DDBJ databases">
        <title>The first chromosome-level gecko genome reveals the dynamic sex chromosomes of Neotropical dwarf geckos (Sphaerodactylidae: Sphaerodactylus).</title>
        <authorList>
            <person name="Pinto B.J."/>
            <person name="Keating S.E."/>
            <person name="Gamble T."/>
        </authorList>
    </citation>
    <scope>NUCLEOTIDE SEQUENCE</scope>
    <source>
        <strain evidence="1">TG3544</strain>
    </source>
</reference>
<accession>A0ACB8ELP5</accession>
<keyword evidence="2" id="KW-1185">Reference proteome</keyword>
<dbReference type="EMBL" id="CM037616">
    <property type="protein sequence ID" value="KAH7993457.1"/>
    <property type="molecule type" value="Genomic_DNA"/>
</dbReference>
<organism evidence="1 2">
    <name type="scientific">Sphaerodactylus townsendi</name>
    <dbReference type="NCBI Taxonomy" id="933632"/>
    <lineage>
        <taxon>Eukaryota</taxon>
        <taxon>Metazoa</taxon>
        <taxon>Chordata</taxon>
        <taxon>Craniata</taxon>
        <taxon>Vertebrata</taxon>
        <taxon>Euteleostomi</taxon>
        <taxon>Lepidosauria</taxon>
        <taxon>Squamata</taxon>
        <taxon>Bifurcata</taxon>
        <taxon>Gekkota</taxon>
        <taxon>Sphaerodactylidae</taxon>
        <taxon>Sphaerodactylus</taxon>
    </lineage>
</organism>
<name>A0ACB8ELP5_9SAUR</name>
<evidence type="ECO:0000313" key="1">
    <source>
        <dbReference type="EMBL" id="KAH7993457.1"/>
    </source>
</evidence>
<sequence>MQMIWKRICVARKKTPASQTVCMVAWQDPPMLDSRSEPIFLIASSVGIRRSKKLCPAGMAYDNKRDGGTVTTTDKPFRSKKRGNHIRRFHATGYGDQPSRFPRDTHAFA</sequence>